<sequence>MNKQDLLVKSAIASLLAFGSMTLTVPAVAADMSKMEQCFGIAKAGKNDCAGKSSAHSCAGNAKKDGEKDSFVLVPKGTCAKIVGGIPGHM</sequence>
<feature type="chain" id="PRO_5022138005" evidence="1">
    <location>
        <begin position="30"/>
        <end position="90"/>
    </location>
</feature>
<dbReference type="EMBL" id="BKAD01000060">
    <property type="protein sequence ID" value="GEP32208.1"/>
    <property type="molecule type" value="Genomic_DNA"/>
</dbReference>
<evidence type="ECO:0000313" key="3">
    <source>
        <dbReference type="Proteomes" id="UP000321337"/>
    </source>
</evidence>
<evidence type="ECO:0000313" key="2">
    <source>
        <dbReference type="EMBL" id="GEP32208.1"/>
    </source>
</evidence>
<accession>A0A512LCI7</accession>
<organism evidence="2 3">
    <name type="scientific">Sulfuriferula plumbiphila</name>
    <dbReference type="NCBI Taxonomy" id="171865"/>
    <lineage>
        <taxon>Bacteria</taxon>
        <taxon>Pseudomonadati</taxon>
        <taxon>Pseudomonadota</taxon>
        <taxon>Betaproteobacteria</taxon>
        <taxon>Nitrosomonadales</taxon>
        <taxon>Sulfuricellaceae</taxon>
        <taxon>Sulfuriferula</taxon>
    </lineage>
</organism>
<dbReference type="InterPro" id="IPR018740">
    <property type="entry name" value="DUF2282_membr"/>
</dbReference>
<name>A0A512LCI7_9PROT</name>
<reference evidence="2 3" key="1">
    <citation type="submission" date="2019-07" db="EMBL/GenBank/DDBJ databases">
        <title>Whole genome shotgun sequence of Thiobacillus plumbophilus NBRC 107929.</title>
        <authorList>
            <person name="Hosoyama A."/>
            <person name="Uohara A."/>
            <person name="Ohji S."/>
            <person name="Ichikawa N."/>
        </authorList>
    </citation>
    <scope>NUCLEOTIDE SEQUENCE [LARGE SCALE GENOMIC DNA]</scope>
    <source>
        <strain evidence="2 3">NBRC 107929</strain>
    </source>
</reference>
<proteinExistence type="predicted"/>
<evidence type="ECO:0000256" key="1">
    <source>
        <dbReference type="SAM" id="SignalP"/>
    </source>
</evidence>
<dbReference type="RefSeq" id="WP_147075159.1">
    <property type="nucleotide sequence ID" value="NZ_AP021884.1"/>
</dbReference>
<dbReference type="AlphaFoldDB" id="A0A512LCI7"/>
<protein>
    <submittedName>
        <fullName evidence="2">Membrane protein</fullName>
    </submittedName>
</protein>
<dbReference type="Proteomes" id="UP000321337">
    <property type="component" value="Unassembled WGS sequence"/>
</dbReference>
<dbReference type="Pfam" id="PF10048">
    <property type="entry name" value="DUF2282"/>
    <property type="match status" value="1"/>
</dbReference>
<keyword evidence="3" id="KW-1185">Reference proteome</keyword>
<keyword evidence="1" id="KW-0732">Signal</keyword>
<gene>
    <name evidence="2" type="ORF">TPL01_33460</name>
</gene>
<feature type="signal peptide" evidence="1">
    <location>
        <begin position="1"/>
        <end position="29"/>
    </location>
</feature>
<comment type="caution">
    <text evidence="2">The sequence shown here is derived from an EMBL/GenBank/DDBJ whole genome shotgun (WGS) entry which is preliminary data.</text>
</comment>
<dbReference type="OrthoDB" id="1551288at2"/>